<name>A0ABX8WS08_9GAMM</name>
<gene>
    <name evidence="2" type="ORF">H8L67_03810</name>
</gene>
<accession>A0ABX8WS08</accession>
<protein>
    <submittedName>
        <fullName evidence="2">Uncharacterized protein</fullName>
    </submittedName>
</protein>
<evidence type="ECO:0000256" key="1">
    <source>
        <dbReference type="SAM" id="MobiDB-lite"/>
    </source>
</evidence>
<dbReference type="EMBL" id="CP080544">
    <property type="protein sequence ID" value="QYR53629.1"/>
    <property type="molecule type" value="Genomic_DNA"/>
</dbReference>
<sequence length="361" mass="37476">MALKLGMTGMDGQTQAALTTAFNEVNAAIGKPFELTQGNDADFVIVDMDSLYGPMSFMQLHNAGKHVIGLTQAATTKADSRLARPLDLAQFKAVLTAVSGGAASETPAAAAPIAGTSGATPAPAPADVLPEETVAPTQAPAPAQPAAPVAAAANVSPEPVSAPVAAAPEPEPEPEPVPEPPRTRNLVDWLEPGQLNTPVLLTRDGLPELIIDPGKREYRGPATLKSLAGYFDGEVTQDDLKPATDADLLRTAGSAQPLQRLVWLAGLTAGKGKLETGVGERADYVLTKWPQTEREYPKHFRIATAMMKGPSHIMEIADAAGVPVEDVADFINANVATGFASASLNGAPLELSGPLAKLRPR</sequence>
<evidence type="ECO:0000313" key="2">
    <source>
        <dbReference type="EMBL" id="QYR53629.1"/>
    </source>
</evidence>
<evidence type="ECO:0000313" key="3">
    <source>
        <dbReference type="Proteomes" id="UP000824755"/>
    </source>
</evidence>
<dbReference type="RefSeq" id="WP_220380436.1">
    <property type="nucleotide sequence ID" value="NZ_CP080544.1"/>
</dbReference>
<reference evidence="2 3" key="1">
    <citation type="submission" date="2021-08" db="EMBL/GenBank/DDBJ databases">
        <title>Lysobacter sp. strain CJ11 Genome sequencing and assembly.</title>
        <authorList>
            <person name="Kim I."/>
        </authorList>
    </citation>
    <scope>NUCLEOTIDE SEQUENCE [LARGE SCALE GENOMIC DNA]</scope>
    <source>
        <strain evidence="2 3">CJ11</strain>
    </source>
</reference>
<proteinExistence type="predicted"/>
<keyword evidence="3" id="KW-1185">Reference proteome</keyword>
<organism evidence="2 3">
    <name type="scientific">Lysobacter soyae</name>
    <dbReference type="NCBI Taxonomy" id="2764185"/>
    <lineage>
        <taxon>Bacteria</taxon>
        <taxon>Pseudomonadati</taxon>
        <taxon>Pseudomonadota</taxon>
        <taxon>Gammaproteobacteria</taxon>
        <taxon>Lysobacterales</taxon>
        <taxon>Lysobacteraceae</taxon>
        <taxon>Lysobacter</taxon>
    </lineage>
</organism>
<feature type="region of interest" description="Disordered" evidence="1">
    <location>
        <begin position="135"/>
        <end position="154"/>
    </location>
</feature>
<dbReference type="Proteomes" id="UP000824755">
    <property type="component" value="Chromosome"/>
</dbReference>
<feature type="region of interest" description="Disordered" evidence="1">
    <location>
        <begin position="160"/>
        <end position="184"/>
    </location>
</feature>